<dbReference type="AlphaFoldDB" id="A0A318KWG2"/>
<keyword evidence="2" id="KW-0645">Protease</keyword>
<dbReference type="Gene3D" id="2.40.50.140">
    <property type="entry name" value="Nucleic acid-binding proteins"/>
    <property type="match status" value="1"/>
</dbReference>
<evidence type="ECO:0000256" key="1">
    <source>
        <dbReference type="SAM" id="Phobius"/>
    </source>
</evidence>
<gene>
    <name evidence="2" type="ORF">DFR34_101386</name>
</gene>
<organism evidence="2 3">
    <name type="scientific">Rivihabitans pingtungensis</name>
    <dbReference type="NCBI Taxonomy" id="1054498"/>
    <lineage>
        <taxon>Bacteria</taxon>
        <taxon>Pseudomonadati</taxon>
        <taxon>Pseudomonadota</taxon>
        <taxon>Betaproteobacteria</taxon>
        <taxon>Neisseriales</taxon>
        <taxon>Aquaspirillaceae</taxon>
        <taxon>Rivihabitans</taxon>
    </lineage>
</organism>
<dbReference type="GO" id="GO:0006508">
    <property type="term" value="P:proteolysis"/>
    <property type="evidence" value="ECO:0007669"/>
    <property type="project" value="UniProtKB-KW"/>
</dbReference>
<sequence>MHHPYMWFVLAALTLVAELILGTFYFLVIGVSMMLVGLGGVWGYLDANMQGVLVVALSGLGCWRLWRYQQIQRQRPLEALEVIGQPVVVEQWLSPQQARVQWRGAHWDARLAKGHASLFGEATYIISAQEGNLLWIEPFTDIGSPPVKLH</sequence>
<dbReference type="GO" id="GO:0008233">
    <property type="term" value="F:peptidase activity"/>
    <property type="evidence" value="ECO:0007669"/>
    <property type="project" value="UniProtKB-KW"/>
</dbReference>
<evidence type="ECO:0000313" key="2">
    <source>
        <dbReference type="EMBL" id="PXX82151.1"/>
    </source>
</evidence>
<name>A0A318KWG2_9NEIS</name>
<protein>
    <submittedName>
        <fullName evidence="2">Membrane protein implicated in regulation of membrane protease activity</fullName>
    </submittedName>
</protein>
<dbReference type="OrthoDB" id="5654021at2"/>
<evidence type="ECO:0000313" key="3">
    <source>
        <dbReference type="Proteomes" id="UP000247555"/>
    </source>
</evidence>
<feature type="transmembrane region" description="Helical" evidence="1">
    <location>
        <begin position="7"/>
        <end position="35"/>
    </location>
</feature>
<keyword evidence="3" id="KW-1185">Reference proteome</keyword>
<keyword evidence="1" id="KW-0472">Membrane</keyword>
<keyword evidence="2" id="KW-0378">Hydrolase</keyword>
<dbReference type="EMBL" id="QJKI01000001">
    <property type="protein sequence ID" value="PXX82151.1"/>
    <property type="molecule type" value="Genomic_DNA"/>
</dbReference>
<feature type="transmembrane region" description="Helical" evidence="1">
    <location>
        <begin position="47"/>
        <end position="66"/>
    </location>
</feature>
<dbReference type="RefSeq" id="WP_110389432.1">
    <property type="nucleotide sequence ID" value="NZ_QJKI01000001.1"/>
</dbReference>
<proteinExistence type="predicted"/>
<accession>A0A318KWG2</accession>
<reference evidence="2 3" key="1">
    <citation type="submission" date="2018-05" db="EMBL/GenBank/DDBJ databases">
        <title>Genomic Encyclopedia of Type Strains, Phase IV (KMG-IV): sequencing the most valuable type-strain genomes for metagenomic binning, comparative biology and taxonomic classification.</title>
        <authorList>
            <person name="Goeker M."/>
        </authorList>
    </citation>
    <scope>NUCLEOTIDE SEQUENCE [LARGE SCALE GENOMIC DNA]</scope>
    <source>
        <strain evidence="2 3">DSM 29661</strain>
    </source>
</reference>
<dbReference type="Proteomes" id="UP000247555">
    <property type="component" value="Unassembled WGS sequence"/>
</dbReference>
<dbReference type="InterPro" id="IPR012340">
    <property type="entry name" value="NA-bd_OB-fold"/>
</dbReference>
<comment type="caution">
    <text evidence="2">The sequence shown here is derived from an EMBL/GenBank/DDBJ whole genome shotgun (WGS) entry which is preliminary data.</text>
</comment>
<keyword evidence="1" id="KW-1133">Transmembrane helix</keyword>
<keyword evidence="1" id="KW-0812">Transmembrane</keyword>